<keyword evidence="4" id="KW-0540">Nuclease</keyword>
<dbReference type="GO" id="GO:0003676">
    <property type="term" value="F:nucleic acid binding"/>
    <property type="evidence" value="ECO:0007669"/>
    <property type="project" value="InterPro"/>
</dbReference>
<dbReference type="Gene3D" id="3.30.420.10">
    <property type="entry name" value="Ribonuclease H-like superfamily/Ribonuclease H"/>
    <property type="match status" value="1"/>
</dbReference>
<protein>
    <recommendedName>
        <fullName evidence="3">ribonuclease H</fullName>
        <ecNumber evidence="3">3.1.26.4</ecNumber>
    </recommendedName>
</protein>
<dbReference type="PANTHER" id="PTHR10642:SF26">
    <property type="entry name" value="RIBONUCLEASE H1"/>
    <property type="match status" value="1"/>
</dbReference>
<dbReference type="Proteomes" id="UP000294673">
    <property type="component" value="Segment"/>
</dbReference>
<organismHost>
    <name type="scientific">Escherichia coli</name>
    <dbReference type="NCBI Taxonomy" id="562"/>
</organismHost>
<name>A0A482GGC9_BPGOS</name>
<evidence type="ECO:0000256" key="6">
    <source>
        <dbReference type="ARBA" id="ARBA00022759"/>
    </source>
</evidence>
<dbReference type="InterPro" id="IPR036397">
    <property type="entry name" value="RNaseH_sf"/>
</dbReference>
<comment type="similarity">
    <text evidence="2">Belongs to the RNase H family.</text>
</comment>
<keyword evidence="7 9" id="KW-0378">Hydrolase</keyword>
<dbReference type="EC" id="3.1.26.4" evidence="3"/>
<dbReference type="GO" id="GO:0043137">
    <property type="term" value="P:DNA replication, removal of RNA primer"/>
    <property type="evidence" value="ECO:0007669"/>
    <property type="project" value="TreeGrafter"/>
</dbReference>
<dbReference type="SUPFAM" id="SSF53098">
    <property type="entry name" value="Ribonuclease H-like"/>
    <property type="match status" value="1"/>
</dbReference>
<sequence>MAGNTELGAVFYCDGGSRPTSSGYGGYGVHGYTYDMVKEIKGTLEPSKSGKPKPTQYGYVDPKLDFPKDAVLVEPKEYVDELEALGFNVTNNQAELDAAIRAIELGKAKGAKRIQLLSDSQYVVVGATNHLANWRENNWVKSDNKPLMNAERWRKLDSAIRDAKRDAIDISLRYVPGHEGNVGNERADMLATRGTYLSQNQDWAVRTQIRRELPAKGYWSPEPEISPFFTFSRCYFTTNQQQERAKDGRYIYFGGNTDKDNKGRLELGKRISDSAYSVIYLSKPDDAVEIMRTHASRVLEHGTTESVYIAYTDNLHHRQYHRDILEGECDLTMRPTGLGKSVHLPLGGSNTAILMEACNPPNLAWRAIDSLNFLKTLLDEWLDANRESTPRLVVTEITDVLFETEKDKKGKTVTKVHSAITQVTKSLKVDVNYRLTPDKQGVTSCTMSLGLDLPQRLNLSYLASPETKAYAVTYRESDVAFRFAVIIESGDDVGIWANIYSNPRYVLE</sequence>
<dbReference type="PROSITE" id="PS50879">
    <property type="entry name" value="RNASE_H_1"/>
    <property type="match status" value="1"/>
</dbReference>
<evidence type="ECO:0000313" key="9">
    <source>
        <dbReference type="EMBL" id="QBO64037.1"/>
    </source>
</evidence>
<evidence type="ECO:0000256" key="3">
    <source>
        <dbReference type="ARBA" id="ARBA00012180"/>
    </source>
</evidence>
<evidence type="ECO:0000256" key="2">
    <source>
        <dbReference type="ARBA" id="ARBA00005300"/>
    </source>
</evidence>
<dbReference type="InterPro" id="IPR012337">
    <property type="entry name" value="RNaseH-like_sf"/>
</dbReference>
<reference evidence="9 10" key="1">
    <citation type="submission" date="2018-12" db="EMBL/GenBank/DDBJ databases">
        <title>Still something new to discover - new insights into E. coli phage diversity and taxonomy.</title>
        <authorList>
            <person name="Korf I.H.E."/>
            <person name="Adriaennsens E."/>
            <person name="Dreiseikelmann B."/>
            <person name="Kropinski A."/>
            <person name="Nimtz M."/>
            <person name="Meier-Kolthoff J.P."/>
            <person name="Rohde M."/>
            <person name="van Raaij M."/>
            <person name="Wittmann J."/>
        </authorList>
    </citation>
    <scope>NUCLEOTIDE SEQUENCE [LARGE SCALE GENOMIC DNA]</scope>
</reference>
<keyword evidence="6" id="KW-0255">Endonuclease</keyword>
<comment type="catalytic activity">
    <reaction evidence="1">
        <text>Endonucleolytic cleavage to 5'-phosphomonoester.</text>
        <dbReference type="EC" id="3.1.26.4"/>
    </reaction>
</comment>
<evidence type="ECO:0000256" key="5">
    <source>
        <dbReference type="ARBA" id="ARBA00022723"/>
    </source>
</evidence>
<organism evidence="9 10">
    <name type="scientific">Escherichia phage vB_EcoM_Goslar</name>
    <dbReference type="NCBI Taxonomy" id="2502409"/>
    <lineage>
        <taxon>Viruses</taxon>
        <taxon>Duplodnaviria</taxon>
        <taxon>Heunggongvirae</taxon>
        <taxon>Uroviricota</taxon>
        <taxon>Caudoviricetes</taxon>
        <taxon>Chimalliviridae</taxon>
        <taxon>Goslarvirus</taxon>
        <taxon>Goslarvirus goslar</taxon>
    </lineage>
</organism>
<keyword evidence="10" id="KW-1185">Reference proteome</keyword>
<evidence type="ECO:0000256" key="1">
    <source>
        <dbReference type="ARBA" id="ARBA00000077"/>
    </source>
</evidence>
<feature type="domain" description="RNase H type-1" evidence="8">
    <location>
        <begin position="5"/>
        <end position="196"/>
    </location>
</feature>
<evidence type="ECO:0000256" key="4">
    <source>
        <dbReference type="ARBA" id="ARBA00022722"/>
    </source>
</evidence>
<dbReference type="InterPro" id="IPR050092">
    <property type="entry name" value="RNase_H"/>
</dbReference>
<evidence type="ECO:0000256" key="7">
    <source>
        <dbReference type="ARBA" id="ARBA00022801"/>
    </source>
</evidence>
<dbReference type="GO" id="GO:0004523">
    <property type="term" value="F:RNA-DNA hybrid ribonuclease activity"/>
    <property type="evidence" value="ECO:0007669"/>
    <property type="project" value="UniProtKB-EC"/>
</dbReference>
<dbReference type="Pfam" id="PF00075">
    <property type="entry name" value="RNase_H"/>
    <property type="match status" value="1"/>
</dbReference>
<evidence type="ECO:0000313" key="10">
    <source>
        <dbReference type="Proteomes" id="UP000294673"/>
    </source>
</evidence>
<dbReference type="PANTHER" id="PTHR10642">
    <property type="entry name" value="RIBONUCLEASE H1"/>
    <property type="match status" value="1"/>
</dbReference>
<proteinExistence type="inferred from homology"/>
<dbReference type="EMBL" id="MK327938">
    <property type="protein sequence ID" value="QBO64037.1"/>
    <property type="molecule type" value="Genomic_DNA"/>
</dbReference>
<evidence type="ECO:0000259" key="8">
    <source>
        <dbReference type="PROSITE" id="PS50879"/>
    </source>
</evidence>
<keyword evidence="5" id="KW-0479">Metal-binding</keyword>
<dbReference type="GO" id="GO:0046872">
    <property type="term" value="F:metal ion binding"/>
    <property type="evidence" value="ECO:0007669"/>
    <property type="project" value="UniProtKB-KW"/>
</dbReference>
<accession>A0A482GGC9</accession>
<gene>
    <name evidence="9" type="ORF">Goslar_00246</name>
</gene>
<dbReference type="InterPro" id="IPR002156">
    <property type="entry name" value="RNaseH_domain"/>
</dbReference>